<feature type="non-terminal residue" evidence="1">
    <location>
        <position position="1"/>
    </location>
</feature>
<organism evidence="1 2">
    <name type="scientific">Cronartium quercuum f. sp. fusiforme G11</name>
    <dbReference type="NCBI Taxonomy" id="708437"/>
    <lineage>
        <taxon>Eukaryota</taxon>
        <taxon>Fungi</taxon>
        <taxon>Dikarya</taxon>
        <taxon>Basidiomycota</taxon>
        <taxon>Pucciniomycotina</taxon>
        <taxon>Pucciniomycetes</taxon>
        <taxon>Pucciniales</taxon>
        <taxon>Coleosporiaceae</taxon>
        <taxon>Cronartium</taxon>
    </lineage>
</organism>
<dbReference type="EMBL" id="MU167249">
    <property type="protein sequence ID" value="KAG0147305.1"/>
    <property type="molecule type" value="Genomic_DNA"/>
</dbReference>
<reference evidence="1" key="1">
    <citation type="submission" date="2013-11" db="EMBL/GenBank/DDBJ databases">
        <title>Genome sequence of the fusiform rust pathogen reveals effectors for host alternation and coevolution with pine.</title>
        <authorList>
            <consortium name="DOE Joint Genome Institute"/>
            <person name="Smith K."/>
            <person name="Pendleton A."/>
            <person name="Kubisiak T."/>
            <person name="Anderson C."/>
            <person name="Salamov A."/>
            <person name="Aerts A."/>
            <person name="Riley R."/>
            <person name="Clum A."/>
            <person name="Lindquist E."/>
            <person name="Ence D."/>
            <person name="Campbell M."/>
            <person name="Kronenberg Z."/>
            <person name="Feau N."/>
            <person name="Dhillon B."/>
            <person name="Hamelin R."/>
            <person name="Burleigh J."/>
            <person name="Smith J."/>
            <person name="Yandell M."/>
            <person name="Nelson C."/>
            <person name="Grigoriev I."/>
            <person name="Davis J."/>
        </authorList>
    </citation>
    <scope>NUCLEOTIDE SEQUENCE</scope>
    <source>
        <strain evidence="1">G11</strain>
    </source>
</reference>
<name>A0A9P6NPM0_9BASI</name>
<gene>
    <name evidence="1" type="ORF">CROQUDRAFT_656222</name>
</gene>
<evidence type="ECO:0000313" key="1">
    <source>
        <dbReference type="EMBL" id="KAG0147305.1"/>
    </source>
</evidence>
<accession>A0A9P6NPM0</accession>
<keyword evidence="2" id="KW-1185">Reference proteome</keyword>
<dbReference type="Proteomes" id="UP000886653">
    <property type="component" value="Unassembled WGS sequence"/>
</dbReference>
<evidence type="ECO:0000313" key="2">
    <source>
        <dbReference type="Proteomes" id="UP000886653"/>
    </source>
</evidence>
<sequence>VLWASCWGKNGVGIHSPPTCIKFQGNNPKAPTATNPGMQVDCSLINKVIAGVMSGMSQSRSQSSSENGLPSPSLAQVIPTSSSDSLDYVDPSSMEGIDAFLEFLKFILAKHCKLWLVFENQDVTNCCLLVPAHFPQSVLLDMGLSHGVIVSLYHGVPAFNKHLCVMSVPPS</sequence>
<dbReference type="AlphaFoldDB" id="A0A9P6NPM0"/>
<comment type="caution">
    <text evidence="1">The sequence shown here is derived from an EMBL/GenBank/DDBJ whole genome shotgun (WGS) entry which is preliminary data.</text>
</comment>
<proteinExistence type="predicted"/>
<protein>
    <submittedName>
        <fullName evidence="1">Uncharacterized protein</fullName>
    </submittedName>
</protein>